<evidence type="ECO:0000259" key="9">
    <source>
        <dbReference type="PROSITE" id="PS50059"/>
    </source>
</evidence>
<dbReference type="RefSeq" id="WP_188666528.1">
    <property type="nucleotide sequence ID" value="NZ_BMJI01000002.1"/>
</dbReference>
<dbReference type="EC" id="5.2.1.8" evidence="3 6"/>
<name>A0ABQ1NUJ4_9MICC</name>
<dbReference type="Pfam" id="PF00254">
    <property type="entry name" value="FKBP_C"/>
    <property type="match status" value="1"/>
</dbReference>
<evidence type="ECO:0000313" key="11">
    <source>
        <dbReference type="Proteomes" id="UP000597761"/>
    </source>
</evidence>
<evidence type="ECO:0000256" key="6">
    <source>
        <dbReference type="PROSITE-ProRule" id="PRU00277"/>
    </source>
</evidence>
<feature type="chain" id="PRO_5047163434" description="peptidylprolyl isomerase" evidence="8">
    <location>
        <begin position="23"/>
        <end position="322"/>
    </location>
</feature>
<evidence type="ECO:0000256" key="5">
    <source>
        <dbReference type="ARBA" id="ARBA00023235"/>
    </source>
</evidence>
<feature type="compositionally biased region" description="Low complexity" evidence="7">
    <location>
        <begin position="23"/>
        <end position="37"/>
    </location>
</feature>
<comment type="catalytic activity">
    <reaction evidence="1 6">
        <text>[protein]-peptidylproline (omega=180) = [protein]-peptidylproline (omega=0)</text>
        <dbReference type="Rhea" id="RHEA:16237"/>
        <dbReference type="Rhea" id="RHEA-COMP:10747"/>
        <dbReference type="Rhea" id="RHEA-COMP:10748"/>
        <dbReference type="ChEBI" id="CHEBI:83833"/>
        <dbReference type="ChEBI" id="CHEBI:83834"/>
        <dbReference type="EC" id="5.2.1.8"/>
    </reaction>
</comment>
<dbReference type="PANTHER" id="PTHR43811">
    <property type="entry name" value="FKBP-TYPE PEPTIDYL-PROLYL CIS-TRANS ISOMERASE FKPA"/>
    <property type="match status" value="1"/>
</dbReference>
<evidence type="ECO:0000313" key="10">
    <source>
        <dbReference type="EMBL" id="GGC83662.1"/>
    </source>
</evidence>
<keyword evidence="8" id="KW-0732">Signal</keyword>
<evidence type="ECO:0000256" key="8">
    <source>
        <dbReference type="SAM" id="SignalP"/>
    </source>
</evidence>
<evidence type="ECO:0000256" key="7">
    <source>
        <dbReference type="SAM" id="MobiDB-lite"/>
    </source>
</evidence>
<dbReference type="Gene3D" id="3.10.50.40">
    <property type="match status" value="1"/>
</dbReference>
<feature type="signal peptide" evidence="8">
    <location>
        <begin position="1"/>
        <end position="22"/>
    </location>
</feature>
<reference evidence="11" key="1">
    <citation type="journal article" date="2019" name="Int. J. Syst. Evol. Microbiol.">
        <title>The Global Catalogue of Microorganisms (GCM) 10K type strain sequencing project: providing services to taxonomists for standard genome sequencing and annotation.</title>
        <authorList>
            <consortium name="The Broad Institute Genomics Platform"/>
            <consortium name="The Broad Institute Genome Sequencing Center for Infectious Disease"/>
            <person name="Wu L."/>
            <person name="Ma J."/>
        </authorList>
    </citation>
    <scope>NUCLEOTIDE SEQUENCE [LARGE SCALE GENOMIC DNA]</scope>
    <source>
        <strain evidence="11">CGMCC 1.15480</strain>
    </source>
</reference>
<dbReference type="PROSITE" id="PS51257">
    <property type="entry name" value="PROKAR_LIPOPROTEIN"/>
    <property type="match status" value="1"/>
</dbReference>
<dbReference type="InterPro" id="IPR046357">
    <property type="entry name" value="PPIase_dom_sf"/>
</dbReference>
<keyword evidence="11" id="KW-1185">Reference proteome</keyword>
<accession>A0ABQ1NUJ4</accession>
<sequence>MRRYLALLLIPLLLLLAGCSGSDSSSSSSSASGPLDSMKVTSDEDKKVPGLDFAKPLVSQDAAAKVIKEGDGDTVKAGQSVSYVGAVINGADGAVQNETFTTNKLESLLLSDSVKQQNEVLYNALVNAKVGSYIAFATPAQTPTAEPSASASSSGSASASASASPTASNVIVLKLQSVKDVPTRAQGTAVAPKAGLPTVKLADDGAPTVTVPKTKAPTKLVAQDLITGKGQKVKATDNVTVQYTGVKWSDGSVFDSSWKNGSPVSFPLSGVVKGWTQGLTGKTVGSQVLLVVPPSLGYGSDSTSELKNETLVFVVDILDVAS</sequence>
<dbReference type="EMBL" id="BMJI01000002">
    <property type="protein sequence ID" value="GGC83662.1"/>
    <property type="molecule type" value="Genomic_DNA"/>
</dbReference>
<dbReference type="PANTHER" id="PTHR43811:SF19">
    <property type="entry name" value="39 KDA FK506-BINDING NUCLEAR PROTEIN"/>
    <property type="match status" value="1"/>
</dbReference>
<proteinExistence type="inferred from homology"/>
<feature type="domain" description="PPIase FKBP-type" evidence="9">
    <location>
        <begin position="236"/>
        <end position="321"/>
    </location>
</feature>
<dbReference type="SUPFAM" id="SSF54534">
    <property type="entry name" value="FKBP-like"/>
    <property type="match status" value="1"/>
</dbReference>
<keyword evidence="4 6" id="KW-0697">Rotamase</keyword>
<evidence type="ECO:0000256" key="3">
    <source>
        <dbReference type="ARBA" id="ARBA00013194"/>
    </source>
</evidence>
<organism evidence="10 11">
    <name type="scientific">Tersicoccus solisilvae</name>
    <dbReference type="NCBI Taxonomy" id="1882339"/>
    <lineage>
        <taxon>Bacteria</taxon>
        <taxon>Bacillati</taxon>
        <taxon>Actinomycetota</taxon>
        <taxon>Actinomycetes</taxon>
        <taxon>Micrococcales</taxon>
        <taxon>Micrococcaceae</taxon>
        <taxon>Tersicoccus</taxon>
    </lineage>
</organism>
<comment type="caution">
    <text evidence="10">The sequence shown here is derived from an EMBL/GenBank/DDBJ whole genome shotgun (WGS) entry which is preliminary data.</text>
</comment>
<gene>
    <name evidence="10" type="ORF">GCM10011512_08040</name>
</gene>
<evidence type="ECO:0000256" key="1">
    <source>
        <dbReference type="ARBA" id="ARBA00000971"/>
    </source>
</evidence>
<feature type="region of interest" description="Disordered" evidence="7">
    <location>
        <begin position="23"/>
        <end position="43"/>
    </location>
</feature>
<evidence type="ECO:0000256" key="4">
    <source>
        <dbReference type="ARBA" id="ARBA00023110"/>
    </source>
</evidence>
<dbReference type="InterPro" id="IPR001179">
    <property type="entry name" value="PPIase_FKBP_dom"/>
</dbReference>
<evidence type="ECO:0000256" key="2">
    <source>
        <dbReference type="ARBA" id="ARBA00006577"/>
    </source>
</evidence>
<dbReference type="GO" id="GO:0016853">
    <property type="term" value="F:isomerase activity"/>
    <property type="evidence" value="ECO:0007669"/>
    <property type="project" value="UniProtKB-KW"/>
</dbReference>
<dbReference type="Proteomes" id="UP000597761">
    <property type="component" value="Unassembled WGS sequence"/>
</dbReference>
<feature type="region of interest" description="Disordered" evidence="7">
    <location>
        <begin position="143"/>
        <end position="162"/>
    </location>
</feature>
<keyword evidence="5 6" id="KW-0413">Isomerase</keyword>
<dbReference type="PROSITE" id="PS50059">
    <property type="entry name" value="FKBP_PPIASE"/>
    <property type="match status" value="1"/>
</dbReference>
<comment type="similarity">
    <text evidence="2">Belongs to the FKBP-type PPIase family.</text>
</comment>
<protein>
    <recommendedName>
        <fullName evidence="3 6">peptidylprolyl isomerase</fullName>
        <ecNumber evidence="3 6">5.2.1.8</ecNumber>
    </recommendedName>
</protein>